<dbReference type="GO" id="GO:0004801">
    <property type="term" value="F:transaldolase activity"/>
    <property type="evidence" value="ECO:0007669"/>
    <property type="project" value="TreeGrafter"/>
</dbReference>
<evidence type="ECO:0000256" key="1">
    <source>
        <dbReference type="ARBA" id="ARBA00023270"/>
    </source>
</evidence>
<dbReference type="PANTHER" id="PTHR10683">
    <property type="entry name" value="TRANSALDOLASE"/>
    <property type="match status" value="1"/>
</dbReference>
<dbReference type="GO" id="GO:0005975">
    <property type="term" value="P:carbohydrate metabolic process"/>
    <property type="evidence" value="ECO:0007669"/>
    <property type="project" value="InterPro"/>
</dbReference>
<dbReference type="Proteomes" id="UP001301958">
    <property type="component" value="Unassembled WGS sequence"/>
</dbReference>
<dbReference type="EMBL" id="MU865333">
    <property type="protein sequence ID" value="KAK4227328.1"/>
    <property type="molecule type" value="Genomic_DNA"/>
</dbReference>
<dbReference type="GO" id="GO:0009052">
    <property type="term" value="P:pentose-phosphate shunt, non-oxidative branch"/>
    <property type="evidence" value="ECO:0007669"/>
    <property type="project" value="TreeGrafter"/>
</dbReference>
<evidence type="ECO:0000313" key="3">
    <source>
        <dbReference type="Proteomes" id="UP001301958"/>
    </source>
</evidence>
<proteinExistence type="predicted"/>
<protein>
    <recommendedName>
        <fullName evidence="4">Transaldolase</fullName>
    </recommendedName>
</protein>
<reference evidence="2" key="2">
    <citation type="submission" date="2023-05" db="EMBL/GenBank/DDBJ databases">
        <authorList>
            <consortium name="Lawrence Berkeley National Laboratory"/>
            <person name="Steindorff A."/>
            <person name="Hensen N."/>
            <person name="Bonometti L."/>
            <person name="Westerberg I."/>
            <person name="Brannstrom I.O."/>
            <person name="Guillou S."/>
            <person name="Cros-Aarteil S."/>
            <person name="Calhoun S."/>
            <person name="Haridas S."/>
            <person name="Kuo A."/>
            <person name="Mondo S."/>
            <person name="Pangilinan J."/>
            <person name="Riley R."/>
            <person name="Labutti K."/>
            <person name="Andreopoulos B."/>
            <person name="Lipzen A."/>
            <person name="Chen C."/>
            <person name="Yanf M."/>
            <person name="Daum C."/>
            <person name="Ng V."/>
            <person name="Clum A."/>
            <person name="Ohm R."/>
            <person name="Martin F."/>
            <person name="Silar P."/>
            <person name="Natvig D."/>
            <person name="Lalanne C."/>
            <person name="Gautier V."/>
            <person name="Ament-Velasquez S.L."/>
            <person name="Kruys A."/>
            <person name="Hutchinson M.I."/>
            <person name="Powell A.J."/>
            <person name="Barry K."/>
            <person name="Miller A.N."/>
            <person name="Grigoriev I.V."/>
            <person name="Debuchy R."/>
            <person name="Gladieux P."/>
            <person name="Thoren M.H."/>
            <person name="Johannesson H."/>
        </authorList>
    </citation>
    <scope>NUCLEOTIDE SEQUENCE</scope>
    <source>
        <strain evidence="2">CBS 990.96</strain>
    </source>
</reference>
<evidence type="ECO:0008006" key="4">
    <source>
        <dbReference type="Google" id="ProtNLM"/>
    </source>
</evidence>
<dbReference type="InterPro" id="IPR001585">
    <property type="entry name" value="TAL/FSA"/>
</dbReference>
<dbReference type="PANTHER" id="PTHR10683:SF34">
    <property type="entry name" value="TRANSALDOLASE"/>
    <property type="match status" value="1"/>
</dbReference>
<accession>A0AAN7GYV6</accession>
<reference evidence="2" key="1">
    <citation type="journal article" date="2023" name="Mol. Phylogenet. Evol.">
        <title>Genome-scale phylogeny and comparative genomics of the fungal order Sordariales.</title>
        <authorList>
            <person name="Hensen N."/>
            <person name="Bonometti L."/>
            <person name="Westerberg I."/>
            <person name="Brannstrom I.O."/>
            <person name="Guillou S."/>
            <person name="Cros-Aarteil S."/>
            <person name="Calhoun S."/>
            <person name="Haridas S."/>
            <person name="Kuo A."/>
            <person name="Mondo S."/>
            <person name="Pangilinan J."/>
            <person name="Riley R."/>
            <person name="LaButti K."/>
            <person name="Andreopoulos B."/>
            <person name="Lipzen A."/>
            <person name="Chen C."/>
            <person name="Yan M."/>
            <person name="Daum C."/>
            <person name="Ng V."/>
            <person name="Clum A."/>
            <person name="Steindorff A."/>
            <person name="Ohm R.A."/>
            <person name="Martin F."/>
            <person name="Silar P."/>
            <person name="Natvig D.O."/>
            <person name="Lalanne C."/>
            <person name="Gautier V."/>
            <person name="Ament-Velasquez S.L."/>
            <person name="Kruys A."/>
            <person name="Hutchinson M.I."/>
            <person name="Powell A.J."/>
            <person name="Barry K."/>
            <person name="Miller A.N."/>
            <person name="Grigoriev I.V."/>
            <person name="Debuchy R."/>
            <person name="Gladieux P."/>
            <person name="Hiltunen Thoren M."/>
            <person name="Johannesson H."/>
        </authorList>
    </citation>
    <scope>NUCLEOTIDE SEQUENCE</scope>
    <source>
        <strain evidence="2">CBS 990.96</strain>
    </source>
</reference>
<dbReference type="Pfam" id="PF00923">
    <property type="entry name" value="TAL_FSA"/>
    <property type="match status" value="1"/>
</dbReference>
<dbReference type="AlphaFoldDB" id="A0AAN7GYV6"/>
<comment type="caution">
    <text evidence="2">The sequence shown here is derived from an EMBL/GenBank/DDBJ whole genome shotgun (WGS) entry which is preliminary data.</text>
</comment>
<keyword evidence="1" id="KW-0704">Schiff base</keyword>
<dbReference type="SUPFAM" id="SSF51569">
    <property type="entry name" value="Aldolase"/>
    <property type="match status" value="1"/>
</dbReference>
<gene>
    <name evidence="2" type="ORF">QBC38DRAFT_196531</name>
</gene>
<name>A0AAN7GYV6_9PEZI</name>
<sequence>MTSLLDKLRGLSLVHCDTLDPEIPSRFGPLGDSTSNPAIDFAELTKLDGNGQPIHQQLIFESIRVANWMYGRQADATPAELAVELMVVALSLRMAPHTSGFVHVQTNPKWANSTEKTIKNSERLISHFKYLAPDFDPKRICIDIICNWYGLQACAELEARGITTMVTAVFGMDQAVSATVLGITLISPYVNEMRVHLQPGYVDPNKEEAMKLCGEIQRHLEIERDLGKLTKVGHMIISSLTTVEEVMQLAGLNAMTIPPHILAELASTPAEEWAGATIGLFKRKKPVNRDDELRAMHFRNTMRLVMPSEEGWRDEMTRSDEGKAEGQLLQTINIFTDMAERLEQMSREANMVLTARANQGL</sequence>
<keyword evidence="3" id="KW-1185">Reference proteome</keyword>
<organism evidence="2 3">
    <name type="scientific">Podospora fimiseda</name>
    <dbReference type="NCBI Taxonomy" id="252190"/>
    <lineage>
        <taxon>Eukaryota</taxon>
        <taxon>Fungi</taxon>
        <taxon>Dikarya</taxon>
        <taxon>Ascomycota</taxon>
        <taxon>Pezizomycotina</taxon>
        <taxon>Sordariomycetes</taxon>
        <taxon>Sordariomycetidae</taxon>
        <taxon>Sordariales</taxon>
        <taxon>Podosporaceae</taxon>
        <taxon>Podospora</taxon>
    </lineage>
</organism>
<dbReference type="Gene3D" id="3.20.20.70">
    <property type="entry name" value="Aldolase class I"/>
    <property type="match status" value="1"/>
</dbReference>
<evidence type="ECO:0000313" key="2">
    <source>
        <dbReference type="EMBL" id="KAK4227328.1"/>
    </source>
</evidence>
<dbReference type="InterPro" id="IPR013785">
    <property type="entry name" value="Aldolase_TIM"/>
</dbReference>